<keyword evidence="4" id="KW-1003">Cell membrane</keyword>
<dbReference type="PANTHER" id="PTHR21716:SF53">
    <property type="entry name" value="PERMEASE PERM-RELATED"/>
    <property type="match status" value="1"/>
</dbReference>
<feature type="region of interest" description="Disordered" evidence="8">
    <location>
        <begin position="399"/>
        <end position="420"/>
    </location>
</feature>
<evidence type="ECO:0000256" key="3">
    <source>
        <dbReference type="ARBA" id="ARBA00022448"/>
    </source>
</evidence>
<evidence type="ECO:0000256" key="7">
    <source>
        <dbReference type="ARBA" id="ARBA00023136"/>
    </source>
</evidence>
<evidence type="ECO:0000313" key="11">
    <source>
        <dbReference type="Proteomes" id="UP000649151"/>
    </source>
</evidence>
<keyword evidence="7 9" id="KW-0472">Membrane</keyword>
<evidence type="ECO:0000313" key="10">
    <source>
        <dbReference type="EMBL" id="MBC5788398.1"/>
    </source>
</evidence>
<feature type="transmembrane region" description="Helical" evidence="9">
    <location>
        <begin position="269"/>
        <end position="302"/>
    </location>
</feature>
<dbReference type="InterPro" id="IPR002549">
    <property type="entry name" value="AI-2E-like"/>
</dbReference>
<accession>A0ABR7ITJ1</accession>
<gene>
    <name evidence="10" type="ORF">H8Z77_10320</name>
</gene>
<evidence type="ECO:0000256" key="8">
    <source>
        <dbReference type="SAM" id="MobiDB-lite"/>
    </source>
</evidence>
<dbReference type="PANTHER" id="PTHR21716">
    <property type="entry name" value="TRANSMEMBRANE PROTEIN"/>
    <property type="match status" value="1"/>
</dbReference>
<feature type="compositionally biased region" description="Polar residues" evidence="8">
    <location>
        <begin position="409"/>
        <end position="420"/>
    </location>
</feature>
<feature type="transmembrane region" description="Helical" evidence="9">
    <location>
        <begin position="38"/>
        <end position="65"/>
    </location>
</feature>
<comment type="subcellular location">
    <subcellularLocation>
        <location evidence="1">Cell membrane</location>
        <topology evidence="1">Multi-pass membrane protein</topology>
    </subcellularLocation>
</comment>
<comment type="caution">
    <text evidence="10">The sequence shown here is derived from an EMBL/GenBank/DDBJ whole genome shotgun (WGS) entry which is preliminary data.</text>
</comment>
<dbReference type="Pfam" id="PF01594">
    <property type="entry name" value="AI-2E_transport"/>
    <property type="match status" value="1"/>
</dbReference>
<feature type="transmembrane region" description="Helical" evidence="9">
    <location>
        <begin position="239"/>
        <end position="262"/>
    </location>
</feature>
<comment type="similarity">
    <text evidence="2">Belongs to the autoinducer-2 exporter (AI-2E) (TC 2.A.86) family.</text>
</comment>
<feature type="transmembrane region" description="Helical" evidence="9">
    <location>
        <begin position="7"/>
        <end position="26"/>
    </location>
</feature>
<name>A0ABR7ITJ1_9CLOT</name>
<evidence type="ECO:0000256" key="4">
    <source>
        <dbReference type="ARBA" id="ARBA00022475"/>
    </source>
</evidence>
<reference evidence="10 11" key="1">
    <citation type="submission" date="2020-08" db="EMBL/GenBank/DDBJ databases">
        <title>Genome public.</title>
        <authorList>
            <person name="Liu C."/>
            <person name="Sun Q."/>
        </authorList>
    </citation>
    <scope>NUCLEOTIDE SEQUENCE [LARGE SCALE GENOMIC DNA]</scope>
    <source>
        <strain evidence="10 11">NSJ-27</strain>
    </source>
</reference>
<evidence type="ECO:0000256" key="2">
    <source>
        <dbReference type="ARBA" id="ARBA00009773"/>
    </source>
</evidence>
<proteinExistence type="inferred from homology"/>
<keyword evidence="6 9" id="KW-1133">Transmembrane helix</keyword>
<organism evidence="10 11">
    <name type="scientific">Clostridium facile</name>
    <dbReference type="NCBI Taxonomy" id="2763035"/>
    <lineage>
        <taxon>Bacteria</taxon>
        <taxon>Bacillati</taxon>
        <taxon>Bacillota</taxon>
        <taxon>Clostridia</taxon>
        <taxon>Eubacteriales</taxon>
        <taxon>Clostridiaceae</taxon>
        <taxon>Clostridium</taxon>
    </lineage>
</organism>
<feature type="transmembrane region" description="Helical" evidence="9">
    <location>
        <begin position="308"/>
        <end position="326"/>
    </location>
</feature>
<dbReference type="PROSITE" id="PS51257">
    <property type="entry name" value="PROKAR_LIPOPROTEIN"/>
    <property type="match status" value="1"/>
</dbReference>
<keyword evidence="5 9" id="KW-0812">Transmembrane</keyword>
<sequence>MKLKNHKYFSFGIMIFLTFAACVLFQKCIDTFEIGNFLQIIIGILMPFFVGFTIAYLLNPIVDFFEQKVFHRLFVKKDFKHKKTLIRVLALSISMIIAIAAFAGLLTLLLPQLLISIIGLFNNAPSYIREASDYFTSLLHDNPSIANFIDAQLEGIMTYIQQLSNAILPSLQKLLGNLTSGVIDFISVLKNMLVGIIISIYVLYSKERFIAQSKKVVVALFPSSFATSFINLIKETNTVFGGFIRGQIIDAIIVGILCTIGTSFIYKPYAILIGAIVGTTNVIPFFGPFIGAIPSAFLLLLIDPKKCLIFIIFIIALQQFDGNILVPKIVGDRTGLSAFWVVFAILAFGTLFGFVGMFIGVPVFAVIYTLVSRFINNRLSKKGFSINTADYLYMKGGKPPIKPAENSEESNPTNNAKADQ</sequence>
<feature type="transmembrane region" description="Helical" evidence="9">
    <location>
        <begin position="182"/>
        <end position="204"/>
    </location>
</feature>
<keyword evidence="11" id="KW-1185">Reference proteome</keyword>
<dbReference type="Proteomes" id="UP000649151">
    <property type="component" value="Unassembled WGS sequence"/>
</dbReference>
<evidence type="ECO:0000256" key="6">
    <source>
        <dbReference type="ARBA" id="ARBA00022989"/>
    </source>
</evidence>
<evidence type="ECO:0000256" key="9">
    <source>
        <dbReference type="SAM" id="Phobius"/>
    </source>
</evidence>
<protein>
    <submittedName>
        <fullName evidence="10">AI-2E family transporter</fullName>
    </submittedName>
</protein>
<feature type="transmembrane region" description="Helical" evidence="9">
    <location>
        <begin position="216"/>
        <end position="233"/>
    </location>
</feature>
<feature type="transmembrane region" description="Helical" evidence="9">
    <location>
        <begin position="338"/>
        <end position="371"/>
    </location>
</feature>
<evidence type="ECO:0000256" key="1">
    <source>
        <dbReference type="ARBA" id="ARBA00004651"/>
    </source>
</evidence>
<evidence type="ECO:0000256" key="5">
    <source>
        <dbReference type="ARBA" id="ARBA00022692"/>
    </source>
</evidence>
<feature type="transmembrane region" description="Helical" evidence="9">
    <location>
        <begin position="85"/>
        <end position="110"/>
    </location>
</feature>
<keyword evidence="3" id="KW-0813">Transport</keyword>
<dbReference type="EMBL" id="JACOQK010000001">
    <property type="protein sequence ID" value="MBC5788398.1"/>
    <property type="molecule type" value="Genomic_DNA"/>
</dbReference>
<dbReference type="RefSeq" id="WP_069986898.1">
    <property type="nucleotide sequence ID" value="NZ_JACOQK010000001.1"/>
</dbReference>